<dbReference type="AlphaFoldDB" id="A0A8J2KWJ9"/>
<evidence type="ECO:0000313" key="3">
    <source>
        <dbReference type="Proteomes" id="UP000708208"/>
    </source>
</evidence>
<dbReference type="OrthoDB" id="6618820at2759"/>
<protein>
    <submittedName>
        <fullName evidence="2">Uncharacterized protein</fullName>
    </submittedName>
</protein>
<name>A0A8J2KWJ9_9HEXA</name>
<feature type="compositionally biased region" description="Polar residues" evidence="1">
    <location>
        <begin position="39"/>
        <end position="67"/>
    </location>
</feature>
<feature type="region of interest" description="Disordered" evidence="1">
    <location>
        <begin position="37"/>
        <end position="69"/>
    </location>
</feature>
<evidence type="ECO:0000256" key="1">
    <source>
        <dbReference type="SAM" id="MobiDB-lite"/>
    </source>
</evidence>
<proteinExistence type="predicted"/>
<keyword evidence="3" id="KW-1185">Reference proteome</keyword>
<dbReference type="EMBL" id="CAJVCH010504121">
    <property type="protein sequence ID" value="CAG7821226.1"/>
    <property type="molecule type" value="Genomic_DNA"/>
</dbReference>
<dbReference type="Proteomes" id="UP000708208">
    <property type="component" value="Unassembled WGS sequence"/>
</dbReference>
<feature type="compositionally biased region" description="Acidic residues" evidence="1">
    <location>
        <begin position="119"/>
        <end position="129"/>
    </location>
</feature>
<reference evidence="2" key="1">
    <citation type="submission" date="2021-06" db="EMBL/GenBank/DDBJ databases">
        <authorList>
            <person name="Hodson N. C."/>
            <person name="Mongue J. A."/>
            <person name="Jaron S. K."/>
        </authorList>
    </citation>
    <scope>NUCLEOTIDE SEQUENCE</scope>
</reference>
<feature type="region of interest" description="Disordered" evidence="1">
    <location>
        <begin position="119"/>
        <end position="153"/>
    </location>
</feature>
<gene>
    <name evidence="2" type="ORF">AFUS01_LOCUS31575</name>
</gene>
<evidence type="ECO:0000313" key="2">
    <source>
        <dbReference type="EMBL" id="CAG7821226.1"/>
    </source>
</evidence>
<organism evidence="2 3">
    <name type="scientific">Allacma fusca</name>
    <dbReference type="NCBI Taxonomy" id="39272"/>
    <lineage>
        <taxon>Eukaryota</taxon>
        <taxon>Metazoa</taxon>
        <taxon>Ecdysozoa</taxon>
        <taxon>Arthropoda</taxon>
        <taxon>Hexapoda</taxon>
        <taxon>Collembola</taxon>
        <taxon>Symphypleona</taxon>
        <taxon>Sminthuridae</taxon>
        <taxon>Allacma</taxon>
    </lineage>
</organism>
<sequence length="224" mass="25298">MAKVYRVLEPRLFGSLMKIFQQQFKHTDVEKALEAETADVSNTQGTSHIKNNPSHVANESSTTQLSDVENKVEVANVDEGSESVENKKRKIIRVCCCQLPQIGACYDIDDQGNVIPIEESDSEEEEEEQAPSSLASAETDFGPRAKKAKVTNDSSTLQKRVVKVHNHNHDTGLYESSLCQGCNLRIRYKYELPCISHNSSKYDHHLLLKYMNTSLFDFEDIMEV</sequence>
<comment type="caution">
    <text evidence="2">The sequence shown here is derived from an EMBL/GenBank/DDBJ whole genome shotgun (WGS) entry which is preliminary data.</text>
</comment>
<accession>A0A8J2KWJ9</accession>